<dbReference type="AlphaFoldDB" id="A0A0H5D7R4"/>
<dbReference type="Proteomes" id="UP000043764">
    <property type="component" value="Unassembled WGS sequence"/>
</dbReference>
<keyword evidence="1" id="KW-0378">Hydrolase</keyword>
<dbReference type="OrthoDB" id="9803101at2"/>
<dbReference type="STRING" id="481446.NIT7645_00077"/>
<reference evidence="1 2" key="1">
    <citation type="submission" date="2015-05" db="EMBL/GenBank/DDBJ databases">
        <authorList>
            <person name="Rodrigo-Torres Lidia"/>
            <person name="Arahal R.David."/>
        </authorList>
    </citation>
    <scope>NUCLEOTIDE SEQUENCE [LARGE SCALE GENOMIC DNA]</scope>
    <source>
        <strain evidence="1 2">CECT 7321</strain>
    </source>
</reference>
<organism evidence="1 2">
    <name type="scientific">Phaeobacter italicus</name>
    <dbReference type="NCBI Taxonomy" id="481446"/>
    <lineage>
        <taxon>Bacteria</taxon>
        <taxon>Pseudomonadati</taxon>
        <taxon>Pseudomonadota</taxon>
        <taxon>Alphaproteobacteria</taxon>
        <taxon>Rhodobacterales</taxon>
        <taxon>Roseobacteraceae</taxon>
        <taxon>Phaeobacter</taxon>
    </lineage>
</organism>
<dbReference type="EMBL" id="CVRL01000013">
    <property type="protein sequence ID" value="CRL10593.1"/>
    <property type="molecule type" value="Genomic_DNA"/>
</dbReference>
<proteinExistence type="predicted"/>
<evidence type="ECO:0000313" key="1">
    <source>
        <dbReference type="EMBL" id="CRL10593.1"/>
    </source>
</evidence>
<dbReference type="RefSeq" id="WP_008559624.1">
    <property type="nucleotide sequence ID" value="NZ_BSKQ01000001.1"/>
</dbReference>
<dbReference type="InterPro" id="IPR006175">
    <property type="entry name" value="YjgF/YER057c/UK114"/>
</dbReference>
<dbReference type="SUPFAM" id="SSF55298">
    <property type="entry name" value="YjgF-like"/>
    <property type="match status" value="1"/>
</dbReference>
<dbReference type="InterPro" id="IPR035709">
    <property type="entry name" value="YoaB-like"/>
</dbReference>
<dbReference type="Gene3D" id="3.30.1330.40">
    <property type="entry name" value="RutC-like"/>
    <property type="match status" value="1"/>
</dbReference>
<accession>A0A0H5D7R4</accession>
<protein>
    <submittedName>
        <fullName evidence="1">Enamine/imine deaminase</fullName>
        <ecNumber evidence="1">3.5.4.-</ecNumber>
    </submittedName>
</protein>
<dbReference type="CDD" id="cd06150">
    <property type="entry name" value="YjgF_YER057c_UK114_like_2"/>
    <property type="match status" value="1"/>
</dbReference>
<dbReference type="GO" id="GO:0016787">
    <property type="term" value="F:hydrolase activity"/>
    <property type="evidence" value="ECO:0007669"/>
    <property type="project" value="UniProtKB-KW"/>
</dbReference>
<dbReference type="PANTHER" id="PTHR47328:SF1">
    <property type="entry name" value="RUTC FAMILY PROTEIN YOAB"/>
    <property type="match status" value="1"/>
</dbReference>
<name>A0A0H5D7R4_9RHOB</name>
<gene>
    <name evidence="1" type="primary">yabJ_1</name>
    <name evidence="1" type="ORF">NIT7321_01439</name>
</gene>
<keyword evidence="2" id="KW-1185">Reference proteome</keyword>
<evidence type="ECO:0000313" key="2">
    <source>
        <dbReference type="Proteomes" id="UP000043764"/>
    </source>
</evidence>
<dbReference type="PANTHER" id="PTHR47328">
    <property type="match status" value="1"/>
</dbReference>
<dbReference type="Pfam" id="PF01042">
    <property type="entry name" value="Ribonuc_L-PSP"/>
    <property type="match status" value="1"/>
</dbReference>
<dbReference type="InterPro" id="IPR035959">
    <property type="entry name" value="RutC-like_sf"/>
</dbReference>
<sequence length="116" mass="12422">MSDIERSHTGTRMSQIVKHGDTIYLAGQVGTAGASVAQQTQDCLDKIDALLAEAGSDNTRILQCVIWLADMADFEEMNGVWDAWVPEGHAPARACGEAKLARPDLLVELIVTAAAK</sequence>
<dbReference type="EC" id="3.5.4.-" evidence="1"/>
<dbReference type="GeneID" id="78397451"/>